<dbReference type="NCBIfam" id="NF045516">
    <property type="entry name" value="GlpR"/>
    <property type="match status" value="1"/>
</dbReference>
<sequence length="372" mass="41396">MPGGLMILLIVVVWIFVLAPLFLGGNSKPIRRAGDAYEETRVLHEGGTEPVQSRRRPKLTAADVHRYDDDSHDLEVVAAEDIDDTTDTADTIEIIDDVEPRSSRGLFTSRVEIEDDESQGDEPQDQIDTVDGEVIEPEPQAQETEEAAETDEPEDDEDLDEGFTAEESYNFDESYLAPEDLGYGTSTSIAQLSIEEETEDTEEDKEAGSTASDELTEEEIAFAESRRGRGGWDPIADQSNQLTRYQRRQRTFIGLVAFLVVSVIVGIIVGGWAWTATVVAIGLIGWYLVALRNLVRQEQALRARRIRQLRRARLGVRSADAQAPVPRELRRPGAVIVEMDDESPDFDHLGVTYAEFESEDDFVPPTSGRRVG</sequence>
<reference evidence="3 4" key="1">
    <citation type="submission" date="2023-05" db="EMBL/GenBank/DDBJ databases">
        <title>Corynebacterium suedekumii sp. nov. and Corynebacterium breve sp. nov. isolated from raw cow's milk.</title>
        <authorList>
            <person name="Baer M.K."/>
            <person name="Mehl L."/>
            <person name="Hellmuth R."/>
            <person name="Marke G."/>
            <person name="Lipski A."/>
        </authorList>
    </citation>
    <scope>NUCLEOTIDE SEQUENCE [LARGE SCALE GENOMIC DNA]</scope>
    <source>
        <strain evidence="3 4">R4</strain>
    </source>
</reference>
<organism evidence="3 4">
    <name type="scientific">Corynebacterium breve</name>
    <dbReference type="NCBI Taxonomy" id="3049799"/>
    <lineage>
        <taxon>Bacteria</taxon>
        <taxon>Bacillati</taxon>
        <taxon>Actinomycetota</taxon>
        <taxon>Actinomycetes</taxon>
        <taxon>Mycobacteriales</taxon>
        <taxon>Corynebacteriaceae</taxon>
        <taxon>Corynebacterium</taxon>
    </lineage>
</organism>
<evidence type="ECO:0000313" key="4">
    <source>
        <dbReference type="Proteomes" id="UP001225598"/>
    </source>
</evidence>
<keyword evidence="2" id="KW-0472">Membrane</keyword>
<evidence type="ECO:0008006" key="5">
    <source>
        <dbReference type="Google" id="ProtNLM"/>
    </source>
</evidence>
<feature type="compositionally biased region" description="Acidic residues" evidence="1">
    <location>
        <begin position="143"/>
        <end position="160"/>
    </location>
</feature>
<evidence type="ECO:0000313" key="3">
    <source>
        <dbReference type="EMBL" id="WIM68427.1"/>
    </source>
</evidence>
<feature type="compositionally biased region" description="Acidic residues" evidence="1">
    <location>
        <begin position="194"/>
        <end position="205"/>
    </location>
</feature>
<feature type="transmembrane region" description="Helical" evidence="2">
    <location>
        <begin position="278"/>
        <end position="295"/>
    </location>
</feature>
<dbReference type="Proteomes" id="UP001225598">
    <property type="component" value="Chromosome"/>
</dbReference>
<protein>
    <recommendedName>
        <fullName evidence="5">DUF3329 domain-containing protein</fullName>
    </recommendedName>
</protein>
<keyword evidence="4" id="KW-1185">Reference proteome</keyword>
<dbReference type="RefSeq" id="WP_284825952.1">
    <property type="nucleotide sequence ID" value="NZ_CP126969.1"/>
</dbReference>
<feature type="region of interest" description="Disordered" evidence="1">
    <location>
        <begin position="111"/>
        <end position="160"/>
    </location>
</feature>
<evidence type="ECO:0000256" key="2">
    <source>
        <dbReference type="SAM" id="Phobius"/>
    </source>
</evidence>
<evidence type="ECO:0000256" key="1">
    <source>
        <dbReference type="SAM" id="MobiDB-lite"/>
    </source>
</evidence>
<dbReference type="EMBL" id="CP126969">
    <property type="protein sequence ID" value="WIM68427.1"/>
    <property type="molecule type" value="Genomic_DNA"/>
</dbReference>
<keyword evidence="2" id="KW-1133">Transmembrane helix</keyword>
<keyword evidence="2" id="KW-0812">Transmembrane</keyword>
<feature type="region of interest" description="Disordered" evidence="1">
    <location>
        <begin position="194"/>
        <end position="217"/>
    </location>
</feature>
<name>A0ABY8VGI6_9CORY</name>
<feature type="compositionally biased region" description="Acidic residues" evidence="1">
    <location>
        <begin position="113"/>
        <end position="136"/>
    </location>
</feature>
<feature type="transmembrane region" description="Helical" evidence="2">
    <location>
        <begin position="6"/>
        <end position="23"/>
    </location>
</feature>
<proteinExistence type="predicted"/>
<feature type="transmembrane region" description="Helical" evidence="2">
    <location>
        <begin position="252"/>
        <end position="272"/>
    </location>
</feature>
<gene>
    <name evidence="3" type="ORF">QP027_03245</name>
</gene>
<dbReference type="InterPro" id="IPR053779">
    <property type="entry name" value="GlpR"/>
</dbReference>
<accession>A0ABY8VGI6</accession>